<feature type="compositionally biased region" description="Polar residues" evidence="1">
    <location>
        <begin position="159"/>
        <end position="169"/>
    </location>
</feature>
<evidence type="ECO:0000313" key="4">
    <source>
        <dbReference type="Proteomes" id="UP001337655"/>
    </source>
</evidence>
<dbReference type="EMBL" id="JAVRRT010000007">
    <property type="protein sequence ID" value="KAK5170244.1"/>
    <property type="molecule type" value="Genomic_DNA"/>
</dbReference>
<feature type="compositionally biased region" description="Acidic residues" evidence="1">
    <location>
        <begin position="228"/>
        <end position="237"/>
    </location>
</feature>
<dbReference type="AlphaFoldDB" id="A0AAV9PAI9"/>
<evidence type="ECO:0000313" key="3">
    <source>
        <dbReference type="EMBL" id="KAK5170244.1"/>
    </source>
</evidence>
<dbReference type="InterPro" id="IPR046539">
    <property type="entry name" value="DUF6604"/>
</dbReference>
<dbReference type="PANTHER" id="PTHR38795">
    <property type="entry name" value="DUF6604 DOMAIN-CONTAINING PROTEIN"/>
    <property type="match status" value="1"/>
</dbReference>
<name>A0AAV9PAI9_9PEZI</name>
<dbReference type="PANTHER" id="PTHR38795:SF1">
    <property type="entry name" value="DUF6604 DOMAIN-CONTAINING PROTEIN"/>
    <property type="match status" value="1"/>
</dbReference>
<dbReference type="Proteomes" id="UP001337655">
    <property type="component" value="Unassembled WGS sequence"/>
</dbReference>
<dbReference type="GeneID" id="89926174"/>
<proteinExistence type="predicted"/>
<accession>A0AAV9PAI9</accession>
<feature type="domain" description="DUF6604" evidence="2">
    <location>
        <begin position="23"/>
        <end position="236"/>
    </location>
</feature>
<reference evidence="3 4" key="1">
    <citation type="submission" date="2023-08" db="EMBL/GenBank/DDBJ databases">
        <title>Black Yeasts Isolated from many extreme environments.</title>
        <authorList>
            <person name="Coleine C."/>
            <person name="Stajich J.E."/>
            <person name="Selbmann L."/>
        </authorList>
    </citation>
    <scope>NUCLEOTIDE SEQUENCE [LARGE SCALE GENOMIC DNA]</scope>
    <source>
        <strain evidence="3 4">CCFEE 5935</strain>
    </source>
</reference>
<gene>
    <name evidence="3" type="ORF">LTR77_004830</name>
</gene>
<dbReference type="Pfam" id="PF20253">
    <property type="entry name" value="DUF6604"/>
    <property type="match status" value="1"/>
</dbReference>
<evidence type="ECO:0000259" key="2">
    <source>
        <dbReference type="Pfam" id="PF20253"/>
    </source>
</evidence>
<dbReference type="RefSeq" id="XP_064659442.1">
    <property type="nucleotide sequence ID" value="XM_064802081.1"/>
</dbReference>
<protein>
    <recommendedName>
        <fullName evidence="2">DUF6604 domain-containing protein</fullName>
    </recommendedName>
</protein>
<feature type="region of interest" description="Disordered" evidence="1">
    <location>
        <begin position="159"/>
        <end position="186"/>
    </location>
</feature>
<feature type="region of interest" description="Disordered" evidence="1">
    <location>
        <begin position="200"/>
        <end position="237"/>
    </location>
</feature>
<organism evidence="3 4">
    <name type="scientific">Saxophila tyrrhenica</name>
    <dbReference type="NCBI Taxonomy" id="1690608"/>
    <lineage>
        <taxon>Eukaryota</taxon>
        <taxon>Fungi</taxon>
        <taxon>Dikarya</taxon>
        <taxon>Ascomycota</taxon>
        <taxon>Pezizomycotina</taxon>
        <taxon>Dothideomycetes</taxon>
        <taxon>Dothideomycetidae</taxon>
        <taxon>Mycosphaerellales</taxon>
        <taxon>Extremaceae</taxon>
        <taxon>Saxophila</taxon>
    </lineage>
</organism>
<evidence type="ECO:0000256" key="1">
    <source>
        <dbReference type="SAM" id="MobiDB-lite"/>
    </source>
</evidence>
<keyword evidence="4" id="KW-1185">Reference proteome</keyword>
<comment type="caution">
    <text evidence="3">The sequence shown here is derived from an EMBL/GenBank/DDBJ whole genome shotgun (WGS) entry which is preliminary data.</text>
</comment>
<sequence>MPCSHSTHSVDKSASKSMLGRYKTYKSGTKKLVDYLVSTGSKCTDLKAIIKSLNCGLPAKSSKSKSSGSQADRKLKTQDLLKLAQAIADADPPLDVPDTVIGVLEDVIAGHEQCANWYAALEDGGKLQKQNESHRFFIEVLKRILKLLTSARAKLVSTAKPTVNRMSTQSKSKKKKKADNDTNGTADAISNLFSLLQVEDPTDEEAFEEPPPPYPSATTTATSFKLETEDDDSAFAT</sequence>